<dbReference type="GO" id="GO:0016757">
    <property type="term" value="F:glycosyltransferase activity"/>
    <property type="evidence" value="ECO:0007669"/>
    <property type="project" value="InterPro"/>
</dbReference>
<dbReference type="EMBL" id="SNYO01000011">
    <property type="protein sequence ID" value="TDQ48872.1"/>
    <property type="molecule type" value="Genomic_DNA"/>
</dbReference>
<dbReference type="Gene3D" id="3.40.50.2000">
    <property type="entry name" value="Glycogen Phosphorylase B"/>
    <property type="match status" value="2"/>
</dbReference>
<name>A0A4R6UPQ6_9PSEU</name>
<proteinExistence type="predicted"/>
<protein>
    <submittedName>
        <fullName evidence="3">Glycosyltransferase involved in cell wall biosynthesis</fullName>
    </submittedName>
</protein>
<organism evidence="3 4">
    <name type="scientific">Actinomycetospora succinea</name>
    <dbReference type="NCBI Taxonomy" id="663603"/>
    <lineage>
        <taxon>Bacteria</taxon>
        <taxon>Bacillati</taxon>
        <taxon>Actinomycetota</taxon>
        <taxon>Actinomycetes</taxon>
        <taxon>Pseudonocardiales</taxon>
        <taxon>Pseudonocardiaceae</taxon>
        <taxon>Actinomycetospora</taxon>
    </lineage>
</organism>
<evidence type="ECO:0000256" key="1">
    <source>
        <dbReference type="ARBA" id="ARBA00022679"/>
    </source>
</evidence>
<dbReference type="Pfam" id="PF00534">
    <property type="entry name" value="Glycos_transf_1"/>
    <property type="match status" value="1"/>
</dbReference>
<feature type="domain" description="Glycosyl transferase family 1" evidence="2">
    <location>
        <begin position="187"/>
        <end position="328"/>
    </location>
</feature>
<dbReference type="InterPro" id="IPR050194">
    <property type="entry name" value="Glycosyltransferase_grp1"/>
</dbReference>
<dbReference type="PANTHER" id="PTHR45947">
    <property type="entry name" value="SULFOQUINOVOSYL TRANSFERASE SQD2"/>
    <property type="match status" value="1"/>
</dbReference>
<dbReference type="InterPro" id="IPR001296">
    <property type="entry name" value="Glyco_trans_1"/>
</dbReference>
<dbReference type="SUPFAM" id="SSF53756">
    <property type="entry name" value="UDP-Glycosyltransferase/glycogen phosphorylase"/>
    <property type="match status" value="1"/>
</dbReference>
<evidence type="ECO:0000313" key="3">
    <source>
        <dbReference type="EMBL" id="TDQ48872.1"/>
    </source>
</evidence>
<evidence type="ECO:0000259" key="2">
    <source>
        <dbReference type="Pfam" id="PF00534"/>
    </source>
</evidence>
<keyword evidence="4" id="KW-1185">Reference proteome</keyword>
<gene>
    <name evidence="3" type="ORF">EV188_11142</name>
</gene>
<keyword evidence="1 3" id="KW-0808">Transferase</keyword>
<comment type="caution">
    <text evidence="3">The sequence shown here is derived from an EMBL/GenBank/DDBJ whole genome shotgun (WGS) entry which is preliminary data.</text>
</comment>
<dbReference type="RefSeq" id="WP_133829358.1">
    <property type="nucleotide sequence ID" value="NZ_BAABHR010000021.1"/>
</dbReference>
<evidence type="ECO:0000313" key="4">
    <source>
        <dbReference type="Proteomes" id="UP000295705"/>
    </source>
</evidence>
<dbReference type="PANTHER" id="PTHR45947:SF3">
    <property type="entry name" value="SULFOQUINOVOSYL TRANSFERASE SQD2"/>
    <property type="match status" value="1"/>
</dbReference>
<dbReference type="OrthoDB" id="9806887at2"/>
<reference evidence="3 4" key="1">
    <citation type="submission" date="2019-03" db="EMBL/GenBank/DDBJ databases">
        <title>Genomic Encyclopedia of Type Strains, Phase IV (KMG-IV): sequencing the most valuable type-strain genomes for metagenomic binning, comparative biology and taxonomic classification.</title>
        <authorList>
            <person name="Goeker M."/>
        </authorList>
    </citation>
    <scope>NUCLEOTIDE SEQUENCE [LARGE SCALE GENOMIC DNA]</scope>
    <source>
        <strain evidence="3 4">DSM 45775</strain>
    </source>
</reference>
<accession>A0A4R6UPQ6</accession>
<sequence length="374" mass="41710">MRITVAHEWLTNWAGSECVAEQLVQVSGARRLVAAIVDRTLASDRFPRTSVEALWPSSLPHAQTNWSRYALPMMAAWATTRIEADALLISSHFAAHAAARRFDGPSIVYHHTPSRLLWRPDIELSRLPAMTRRAVRHGVLPPLRAWDRYVAQQATVLLANSSAVARRIEIAHRRTARVVHPPVEVERWQTVEHLEGSHVLWFGRLVGYKRPEIAVEAARMSGLPLVIAGDGPERERLEDTAPPGTRFIGRAPWPVVREAMMRARVLVFPGEEDFGIAPVEALAAGVPVVAAAVGGALDYVHHGENGLLVEVAERSEDQVVAMAAALRQAWDTRWDHAQIRRTAESFSVERFRENIAEVLDDTLGTAWRRERVAT</sequence>
<dbReference type="Proteomes" id="UP000295705">
    <property type="component" value="Unassembled WGS sequence"/>
</dbReference>
<dbReference type="AlphaFoldDB" id="A0A4R6UPQ6"/>